<dbReference type="RefSeq" id="XP_022458794.1">
    <property type="nucleotide sequence ID" value="XM_022603050.1"/>
</dbReference>
<dbReference type="InterPro" id="IPR036607">
    <property type="entry name" value="PRKCSH"/>
</dbReference>
<feature type="domain" description="MRH" evidence="4">
    <location>
        <begin position="223"/>
        <end position="321"/>
    </location>
</feature>
<name>W6MKC2_9ASCO</name>
<proteinExistence type="predicted"/>
<dbReference type="Pfam" id="PF13015">
    <property type="entry name" value="PRKCSH_1"/>
    <property type="match status" value="1"/>
</dbReference>
<keyword evidence="1" id="KW-0732">Signal</keyword>
<reference evidence="5" key="2">
    <citation type="submission" date="2014-02" db="EMBL/GenBank/DDBJ databases">
        <title>Complete DNA sequence of /Kuraishia capsulata/ illustrates novel genomic features among budding yeasts (/Saccharomycotina/).</title>
        <authorList>
            <person name="Morales L."/>
            <person name="Noel B."/>
            <person name="Porcel B."/>
            <person name="Marcet-Houben M."/>
            <person name="Hullo M-F."/>
            <person name="Sacerdot C."/>
            <person name="Tekaia F."/>
            <person name="Leh-Louis V."/>
            <person name="Despons L."/>
            <person name="Khanna V."/>
            <person name="Aury J-M."/>
            <person name="Barbe V."/>
            <person name="Couloux A."/>
            <person name="Labadie K."/>
            <person name="Pelletier E."/>
            <person name="Souciet J-L."/>
            <person name="Boekhout T."/>
            <person name="Gabaldon T."/>
            <person name="Wincker P."/>
            <person name="Dujon B."/>
        </authorList>
    </citation>
    <scope>NUCLEOTIDE SEQUENCE</scope>
    <source>
        <strain evidence="5">CBS 1993</strain>
    </source>
</reference>
<sequence>MRVIKHKIKAIKFDLEGLVEHREETEIEEEVQTPLEQLDPQLNSAKKFVESQRNELRQSYERLAILEALLDDLAKNYNPNFNDPVVKAAVQDFQNYASNNQVVEEETVLSLSNPSEEFNRIIEEFESGLNSIEVGTSAQEDSAETTECSIRKAFNQKFENFIEKLIASPKREKPQKYTRGKLDSEIEEKEKEIAKLEKERSELEYDLTDPKYGPDGILRSYNGHCLTKKIGDYDYKFCFTGSVNQIGAGQSVLIGSMDKVEVQEDHSLKIFFEHGARCWNGPIRKAVAHVECGAKDDILFTSEPEKCEYFFKVVSPIACKEIPNSKLKKDEL</sequence>
<dbReference type="OrthoDB" id="28322at2759"/>
<organism evidence="5 6">
    <name type="scientific">Kuraishia capsulata CBS 1993</name>
    <dbReference type="NCBI Taxonomy" id="1382522"/>
    <lineage>
        <taxon>Eukaryota</taxon>
        <taxon>Fungi</taxon>
        <taxon>Dikarya</taxon>
        <taxon>Ascomycota</taxon>
        <taxon>Saccharomycotina</taxon>
        <taxon>Pichiomycetes</taxon>
        <taxon>Pichiales</taxon>
        <taxon>Pichiaceae</taxon>
        <taxon>Kuraishia</taxon>
    </lineage>
</organism>
<evidence type="ECO:0000256" key="1">
    <source>
        <dbReference type="ARBA" id="ARBA00022729"/>
    </source>
</evidence>
<dbReference type="PROSITE" id="PS51914">
    <property type="entry name" value="MRH"/>
    <property type="match status" value="1"/>
</dbReference>
<gene>
    <name evidence="5" type="ORF">KUCA_T00002770001</name>
</gene>
<dbReference type="AlphaFoldDB" id="W6MKC2"/>
<feature type="coiled-coil region" evidence="3">
    <location>
        <begin position="49"/>
        <end position="76"/>
    </location>
</feature>
<dbReference type="InterPro" id="IPR039794">
    <property type="entry name" value="Gtb1-like"/>
</dbReference>
<dbReference type="GeneID" id="34520182"/>
<evidence type="ECO:0000313" key="5">
    <source>
        <dbReference type="EMBL" id="CDK26796.1"/>
    </source>
</evidence>
<accession>W6MKC2</accession>
<dbReference type="EMBL" id="HG793127">
    <property type="protein sequence ID" value="CDK26796.1"/>
    <property type="molecule type" value="Genomic_DNA"/>
</dbReference>
<evidence type="ECO:0000313" key="6">
    <source>
        <dbReference type="Proteomes" id="UP000019384"/>
    </source>
</evidence>
<dbReference type="HOGENOM" id="CLU_836944_0_0_1"/>
<evidence type="ECO:0000256" key="3">
    <source>
        <dbReference type="SAM" id="Coils"/>
    </source>
</evidence>
<evidence type="ECO:0000256" key="2">
    <source>
        <dbReference type="ARBA" id="ARBA00023157"/>
    </source>
</evidence>
<dbReference type="GO" id="GO:0006491">
    <property type="term" value="P:N-glycan processing"/>
    <property type="evidence" value="ECO:0007669"/>
    <property type="project" value="TreeGrafter"/>
</dbReference>
<keyword evidence="6" id="KW-1185">Reference proteome</keyword>
<dbReference type="STRING" id="1382522.W6MKC2"/>
<keyword evidence="3" id="KW-0175">Coiled coil</keyword>
<dbReference type="Gene3D" id="2.70.130.10">
    <property type="entry name" value="Mannose-6-phosphate receptor binding domain"/>
    <property type="match status" value="1"/>
</dbReference>
<dbReference type="InterPro" id="IPR009011">
    <property type="entry name" value="Man6P_isomerase_rcpt-bd_dom_sf"/>
</dbReference>
<dbReference type="GO" id="GO:0017177">
    <property type="term" value="C:glucosidase II complex"/>
    <property type="evidence" value="ECO:0007669"/>
    <property type="project" value="TreeGrafter"/>
</dbReference>
<feature type="coiled-coil region" evidence="3">
    <location>
        <begin position="179"/>
        <end position="206"/>
    </location>
</feature>
<dbReference type="Proteomes" id="UP000019384">
    <property type="component" value="Unassembled WGS sequence"/>
</dbReference>
<keyword evidence="2" id="KW-1015">Disulfide bond</keyword>
<protein>
    <recommendedName>
        <fullName evidence="4">MRH domain-containing protein</fullName>
    </recommendedName>
</protein>
<dbReference type="PANTHER" id="PTHR12630">
    <property type="entry name" value="N-LINKED OLIGOSACCHARIDE PROCESSING"/>
    <property type="match status" value="1"/>
</dbReference>
<reference evidence="5" key="1">
    <citation type="submission" date="2013-12" db="EMBL/GenBank/DDBJ databases">
        <authorList>
            <person name="Genoscope - CEA"/>
        </authorList>
    </citation>
    <scope>NUCLEOTIDE SEQUENCE</scope>
    <source>
        <strain evidence="5">CBS 1993</strain>
    </source>
</reference>
<dbReference type="PANTHER" id="PTHR12630:SF1">
    <property type="entry name" value="GLUCOSIDASE 2 SUBUNIT BETA"/>
    <property type="match status" value="1"/>
</dbReference>
<dbReference type="InterPro" id="IPR044865">
    <property type="entry name" value="MRH_dom"/>
</dbReference>
<dbReference type="SUPFAM" id="SSF50911">
    <property type="entry name" value="Mannose 6-phosphate receptor domain"/>
    <property type="match status" value="1"/>
</dbReference>
<evidence type="ECO:0000259" key="4">
    <source>
        <dbReference type="PROSITE" id="PS51914"/>
    </source>
</evidence>